<name>A0A8A0RP16_9FIRM</name>
<dbReference type="KEGG" id="kme:H0A61_01620"/>
<organism evidence="1 2">
    <name type="scientific">Koleobacter methoxysyntrophicus</name>
    <dbReference type="NCBI Taxonomy" id="2751313"/>
    <lineage>
        <taxon>Bacteria</taxon>
        <taxon>Bacillati</taxon>
        <taxon>Bacillota</taxon>
        <taxon>Clostridia</taxon>
        <taxon>Koleobacterales</taxon>
        <taxon>Koleobacteraceae</taxon>
        <taxon>Koleobacter</taxon>
    </lineage>
</organism>
<evidence type="ECO:0000313" key="1">
    <source>
        <dbReference type="EMBL" id="QSQ09259.1"/>
    </source>
</evidence>
<gene>
    <name evidence="1" type="ORF">H0A61_01620</name>
</gene>
<proteinExistence type="predicted"/>
<evidence type="ECO:0000313" key="2">
    <source>
        <dbReference type="Proteomes" id="UP000662904"/>
    </source>
</evidence>
<dbReference type="AlphaFoldDB" id="A0A8A0RP16"/>
<dbReference type="Proteomes" id="UP000662904">
    <property type="component" value="Chromosome"/>
</dbReference>
<dbReference type="RefSeq" id="WP_206706618.1">
    <property type="nucleotide sequence ID" value="NZ_CP059066.1"/>
</dbReference>
<sequence>MEILTIKSQISPNSAKVKIKEKEKSIEVKNMESIFYPYLYIEACINTRVLSHIINDDISWMIDMINGAEALTEKVTETQKLKVDIAEDRILNINLTVDEARKRAISSITHVILQRIKILQAPRILVLKEELLYKPFWLMECYYNNEKFHLLIDAVNGYYYPVFV</sequence>
<keyword evidence="2" id="KW-1185">Reference proteome</keyword>
<protein>
    <submittedName>
        <fullName evidence="1">Uncharacterized protein</fullName>
    </submittedName>
</protein>
<dbReference type="EMBL" id="CP059066">
    <property type="protein sequence ID" value="QSQ09259.1"/>
    <property type="molecule type" value="Genomic_DNA"/>
</dbReference>
<accession>A0A8A0RP16</accession>
<reference evidence="1" key="1">
    <citation type="submission" date="2020-07" db="EMBL/GenBank/DDBJ databases">
        <title>Koleobacter methoxysyntrophicus gen. nov., sp. nov., a novel anaerobic bacterium isolated from deep subsurface oil field and proposal of Koleobacterales ord. nov. in the phylum Firmicutes.</title>
        <authorList>
            <person name="Sakamoto S."/>
            <person name="Tamaki H."/>
        </authorList>
    </citation>
    <scope>NUCLEOTIDE SEQUENCE</scope>
    <source>
        <strain evidence="1">NRmbB1</strain>
    </source>
</reference>